<dbReference type="Proteomes" id="UP000325577">
    <property type="component" value="Linkage Group LG2"/>
</dbReference>
<dbReference type="EMBL" id="CM018043">
    <property type="protein sequence ID" value="KAA8532003.1"/>
    <property type="molecule type" value="Genomic_DNA"/>
</dbReference>
<dbReference type="PANTHER" id="PTHR34660:SF9">
    <property type="entry name" value="DNA BINDING PROTEIN"/>
    <property type="match status" value="1"/>
</dbReference>
<accession>A0A5J5ALZ4</accession>
<feature type="compositionally biased region" description="Basic and acidic residues" evidence="1">
    <location>
        <begin position="86"/>
        <end position="112"/>
    </location>
</feature>
<organism evidence="2 3">
    <name type="scientific">Nyssa sinensis</name>
    <dbReference type="NCBI Taxonomy" id="561372"/>
    <lineage>
        <taxon>Eukaryota</taxon>
        <taxon>Viridiplantae</taxon>
        <taxon>Streptophyta</taxon>
        <taxon>Embryophyta</taxon>
        <taxon>Tracheophyta</taxon>
        <taxon>Spermatophyta</taxon>
        <taxon>Magnoliopsida</taxon>
        <taxon>eudicotyledons</taxon>
        <taxon>Gunneridae</taxon>
        <taxon>Pentapetalae</taxon>
        <taxon>asterids</taxon>
        <taxon>Cornales</taxon>
        <taxon>Nyssaceae</taxon>
        <taxon>Nyssa</taxon>
    </lineage>
</organism>
<name>A0A5J5ALZ4_9ASTE</name>
<dbReference type="OrthoDB" id="778084at2759"/>
<feature type="compositionally biased region" description="Basic and acidic residues" evidence="1">
    <location>
        <begin position="27"/>
        <end position="57"/>
    </location>
</feature>
<reference evidence="2 3" key="1">
    <citation type="submission" date="2019-09" db="EMBL/GenBank/DDBJ databases">
        <title>A chromosome-level genome assembly of the Chinese tupelo Nyssa sinensis.</title>
        <authorList>
            <person name="Yang X."/>
            <person name="Kang M."/>
            <person name="Yang Y."/>
            <person name="Xiong H."/>
            <person name="Wang M."/>
            <person name="Zhang Z."/>
            <person name="Wang Z."/>
            <person name="Wu H."/>
            <person name="Ma T."/>
            <person name="Liu J."/>
            <person name="Xi Z."/>
        </authorList>
    </citation>
    <scope>NUCLEOTIDE SEQUENCE [LARGE SCALE GENOMIC DNA]</scope>
    <source>
        <strain evidence="2">J267</strain>
        <tissue evidence="2">Leaf</tissue>
    </source>
</reference>
<evidence type="ECO:0000256" key="1">
    <source>
        <dbReference type="SAM" id="MobiDB-lite"/>
    </source>
</evidence>
<sequence length="316" mass="36191">MSRCFPYPPPGYEKIGTAHETLVKSIKRAEKAKKERKEKRGERKEEEKRRENGEIEKKRHGHKKRHKDERSQEDQQGQKHGKRRKNETDQFEKSSLTEEHGRPVGSHNHCDSSDSTLNSNRWQKHSSPSDDRHSPGSIIRIRLPVQRHKDPELLPSKVQSCFALGSSDALLQEKKEHAPRPVGEGIEHHHYNSRIISQDIASKLSKEKPCPSSGSSEFLSQKLQTAATSCLHHGSSLLELKFRDLIENWVPPILESECTDLDDQEWLFPTKHNHSFGVKRFEAGMDVLTRKCSASWPGACYLPEVDVYALPFTVPF</sequence>
<feature type="region of interest" description="Disordered" evidence="1">
    <location>
        <begin position="1"/>
        <end position="144"/>
    </location>
</feature>
<feature type="compositionally biased region" description="Pro residues" evidence="1">
    <location>
        <begin position="1"/>
        <end position="11"/>
    </location>
</feature>
<dbReference type="AlphaFoldDB" id="A0A5J5ALZ4"/>
<feature type="compositionally biased region" description="Basic residues" evidence="1">
    <location>
        <begin position="58"/>
        <end position="67"/>
    </location>
</feature>
<evidence type="ECO:0000313" key="2">
    <source>
        <dbReference type="EMBL" id="KAA8532003.1"/>
    </source>
</evidence>
<evidence type="ECO:0000313" key="3">
    <source>
        <dbReference type="Proteomes" id="UP000325577"/>
    </source>
</evidence>
<gene>
    <name evidence="2" type="ORF">F0562_006855</name>
</gene>
<proteinExistence type="predicted"/>
<feature type="compositionally biased region" description="Basic and acidic residues" evidence="1">
    <location>
        <begin position="68"/>
        <end position="77"/>
    </location>
</feature>
<dbReference type="PANTHER" id="PTHR34660">
    <property type="entry name" value="MYB-LIKE PROTEIN X"/>
    <property type="match status" value="1"/>
</dbReference>
<keyword evidence="3" id="KW-1185">Reference proteome</keyword>
<protein>
    <submittedName>
        <fullName evidence="2">Uncharacterized protein</fullName>
    </submittedName>
</protein>